<dbReference type="EMBL" id="BARS01024500">
    <property type="protein sequence ID" value="GAG08605.1"/>
    <property type="molecule type" value="Genomic_DNA"/>
</dbReference>
<accession>X0USC5</accession>
<feature type="non-terminal residue" evidence="1">
    <location>
        <position position="72"/>
    </location>
</feature>
<dbReference type="AlphaFoldDB" id="X0USC5"/>
<proteinExistence type="predicted"/>
<gene>
    <name evidence="1" type="ORF">S01H1_38882</name>
</gene>
<organism evidence="1">
    <name type="scientific">marine sediment metagenome</name>
    <dbReference type="NCBI Taxonomy" id="412755"/>
    <lineage>
        <taxon>unclassified sequences</taxon>
        <taxon>metagenomes</taxon>
        <taxon>ecological metagenomes</taxon>
    </lineage>
</organism>
<reference evidence="1" key="1">
    <citation type="journal article" date="2014" name="Front. Microbiol.">
        <title>High frequency of phylogenetically diverse reductive dehalogenase-homologous genes in deep subseafloor sedimentary metagenomes.</title>
        <authorList>
            <person name="Kawai M."/>
            <person name="Futagami T."/>
            <person name="Toyoda A."/>
            <person name="Takaki Y."/>
            <person name="Nishi S."/>
            <person name="Hori S."/>
            <person name="Arai W."/>
            <person name="Tsubouchi T."/>
            <person name="Morono Y."/>
            <person name="Uchiyama I."/>
            <person name="Ito T."/>
            <person name="Fujiyama A."/>
            <person name="Inagaki F."/>
            <person name="Takami H."/>
        </authorList>
    </citation>
    <scope>NUCLEOTIDE SEQUENCE</scope>
    <source>
        <strain evidence="1">Expedition CK06-06</strain>
    </source>
</reference>
<sequence length="72" mass="7777">MANQDAAQVHERLVNVIAPLVADTQTTLLMHPADRSLDDPPKDAETTAMFRVPASQHGLDAALTQLLSMGLR</sequence>
<comment type="caution">
    <text evidence="1">The sequence shown here is derived from an EMBL/GenBank/DDBJ whole genome shotgun (WGS) entry which is preliminary data.</text>
</comment>
<protein>
    <submittedName>
        <fullName evidence="1">Uncharacterized protein</fullName>
    </submittedName>
</protein>
<name>X0USC5_9ZZZZ</name>
<evidence type="ECO:0000313" key="1">
    <source>
        <dbReference type="EMBL" id="GAG08605.1"/>
    </source>
</evidence>